<keyword evidence="1" id="KW-0472">Membrane</keyword>
<dbReference type="Proteomes" id="UP000001935">
    <property type="component" value="Chromosome"/>
</dbReference>
<dbReference type="Pfam" id="PF04892">
    <property type="entry name" value="VanZ"/>
    <property type="match status" value="1"/>
</dbReference>
<evidence type="ECO:0000313" key="4">
    <source>
        <dbReference type="Proteomes" id="UP000001935"/>
    </source>
</evidence>
<dbReference type="AlphaFoldDB" id="Q2IKE1"/>
<reference evidence="3" key="1">
    <citation type="submission" date="2006-01" db="EMBL/GenBank/DDBJ databases">
        <title>Complete sequence of Anaeromyxobacter dehalogenans 2CP-C.</title>
        <authorList>
            <consortium name="US DOE Joint Genome Institute"/>
            <person name="Copeland A."/>
            <person name="Lucas S."/>
            <person name="Lapidus A."/>
            <person name="Barry K."/>
            <person name="Detter J.C."/>
            <person name="Glavina T."/>
            <person name="Hammon N."/>
            <person name="Israni S."/>
            <person name="Pitluck S."/>
            <person name="Brettin T."/>
            <person name="Bruce D."/>
            <person name="Han C."/>
            <person name="Tapia R."/>
            <person name="Gilna P."/>
            <person name="Kiss H."/>
            <person name="Schmutz J."/>
            <person name="Larimer F."/>
            <person name="Land M."/>
            <person name="Kyrpides N."/>
            <person name="Anderson I."/>
            <person name="Sanford R.A."/>
            <person name="Ritalahti K.M."/>
            <person name="Thomas H.S."/>
            <person name="Kirby J.R."/>
            <person name="Zhulin I.B."/>
            <person name="Loeffler F.E."/>
            <person name="Richardson P."/>
        </authorList>
    </citation>
    <scope>NUCLEOTIDE SEQUENCE</scope>
    <source>
        <strain evidence="3">2CP-C</strain>
    </source>
</reference>
<dbReference type="HOGENOM" id="CLU_096028_5_2_7"/>
<dbReference type="InterPro" id="IPR006976">
    <property type="entry name" value="VanZ-like"/>
</dbReference>
<evidence type="ECO:0000313" key="3">
    <source>
        <dbReference type="EMBL" id="ABC82124.1"/>
    </source>
</evidence>
<dbReference type="RefSeq" id="WP_011421406.1">
    <property type="nucleotide sequence ID" value="NC_007760.1"/>
</dbReference>
<evidence type="ECO:0000259" key="2">
    <source>
        <dbReference type="Pfam" id="PF04892"/>
    </source>
</evidence>
<dbReference type="EMBL" id="CP000251">
    <property type="protein sequence ID" value="ABC82124.1"/>
    <property type="molecule type" value="Genomic_DNA"/>
</dbReference>
<proteinExistence type="predicted"/>
<organism evidence="3 4">
    <name type="scientific">Anaeromyxobacter dehalogenans (strain 2CP-C)</name>
    <dbReference type="NCBI Taxonomy" id="290397"/>
    <lineage>
        <taxon>Bacteria</taxon>
        <taxon>Pseudomonadati</taxon>
        <taxon>Myxococcota</taxon>
        <taxon>Myxococcia</taxon>
        <taxon>Myxococcales</taxon>
        <taxon>Cystobacterineae</taxon>
        <taxon>Anaeromyxobacteraceae</taxon>
        <taxon>Anaeromyxobacter</taxon>
    </lineage>
</organism>
<accession>Q2IKE1</accession>
<feature type="domain" description="VanZ-like" evidence="2">
    <location>
        <begin position="35"/>
        <end position="112"/>
    </location>
</feature>
<evidence type="ECO:0000256" key="1">
    <source>
        <dbReference type="SAM" id="Phobius"/>
    </source>
</evidence>
<dbReference type="NCBIfam" id="NF037970">
    <property type="entry name" value="vanZ_1"/>
    <property type="match status" value="1"/>
</dbReference>
<dbReference type="PANTHER" id="PTHR28008:SF1">
    <property type="entry name" value="DOMAIN PROTEIN, PUTATIVE (AFU_ORTHOLOGUE AFUA_3G10980)-RELATED"/>
    <property type="match status" value="1"/>
</dbReference>
<protein>
    <recommendedName>
        <fullName evidence="2">VanZ-like domain-containing protein</fullName>
    </recommendedName>
</protein>
<dbReference type="eggNOG" id="COG5652">
    <property type="taxonomic scope" value="Bacteria"/>
</dbReference>
<name>Q2IKE1_ANADE</name>
<dbReference type="STRING" id="290397.Adeh_2354"/>
<dbReference type="PANTHER" id="PTHR28008">
    <property type="entry name" value="DOMAIN PROTEIN, PUTATIVE (AFU_ORTHOLOGUE AFUA_3G10980)-RELATED"/>
    <property type="match status" value="1"/>
</dbReference>
<sequence>MAAAGAAAYAGLIFWLSSRPDPLPFVPKGIFSHDKIVHASAYAVLGGLLALALAGTRLARGRRLLLAAAVLASLYGASDEWHQAHVPNRQPDAFDWAADTAGALGGAALAAAFLRRRSRAG</sequence>
<gene>
    <name evidence="3" type="ordered locus">Adeh_2354</name>
</gene>
<keyword evidence="1" id="KW-1133">Transmembrane helix</keyword>
<dbReference type="KEGG" id="ade:Adeh_2354"/>
<keyword evidence="1" id="KW-0812">Transmembrane</keyword>
<feature type="transmembrane region" description="Helical" evidence="1">
    <location>
        <begin position="36"/>
        <end position="54"/>
    </location>
</feature>